<name>A0ABV9EYJ1_9SPHN</name>
<keyword evidence="1" id="KW-0472">Membrane</keyword>
<sequence>MRQALYLTGGFVALALGALGIFLPLLPTVPFMILAAFFFARSSPALEARLLDHQHFGPHIRRWRERGAISRRGKRAALAAFAFSALLALFLAPFPWFLAPLTAALIGGTWIWTRPEA</sequence>
<protein>
    <submittedName>
        <fullName evidence="2">YbaN family protein</fullName>
    </submittedName>
</protein>
<organism evidence="2 3">
    <name type="scientific">Sphingobium tyrosinilyticum</name>
    <dbReference type="NCBI Taxonomy" id="2715436"/>
    <lineage>
        <taxon>Bacteria</taxon>
        <taxon>Pseudomonadati</taxon>
        <taxon>Pseudomonadota</taxon>
        <taxon>Alphaproteobacteria</taxon>
        <taxon>Sphingomonadales</taxon>
        <taxon>Sphingomonadaceae</taxon>
        <taxon>Sphingobium</taxon>
    </lineage>
</organism>
<keyword evidence="1" id="KW-0812">Transmembrane</keyword>
<keyword evidence="1" id="KW-1133">Transmembrane helix</keyword>
<dbReference type="InterPro" id="IPR007401">
    <property type="entry name" value="DUF454"/>
</dbReference>
<dbReference type="RefSeq" id="WP_066524226.1">
    <property type="nucleotide sequence ID" value="NZ_JBHSFZ010000013.1"/>
</dbReference>
<dbReference type="EMBL" id="JBHSFZ010000013">
    <property type="protein sequence ID" value="MFC4594218.1"/>
    <property type="molecule type" value="Genomic_DNA"/>
</dbReference>
<keyword evidence="3" id="KW-1185">Reference proteome</keyword>
<accession>A0ABV9EYJ1</accession>
<evidence type="ECO:0000256" key="1">
    <source>
        <dbReference type="SAM" id="Phobius"/>
    </source>
</evidence>
<dbReference type="PANTHER" id="PTHR35813:SF1">
    <property type="entry name" value="INNER MEMBRANE PROTEIN YBAN"/>
    <property type="match status" value="1"/>
</dbReference>
<evidence type="ECO:0000313" key="3">
    <source>
        <dbReference type="Proteomes" id="UP001595957"/>
    </source>
</evidence>
<dbReference type="PANTHER" id="PTHR35813">
    <property type="entry name" value="INNER MEMBRANE PROTEIN YBAN"/>
    <property type="match status" value="1"/>
</dbReference>
<reference evidence="3" key="1">
    <citation type="journal article" date="2019" name="Int. J. Syst. Evol. Microbiol.">
        <title>The Global Catalogue of Microorganisms (GCM) 10K type strain sequencing project: providing services to taxonomists for standard genome sequencing and annotation.</title>
        <authorList>
            <consortium name="The Broad Institute Genomics Platform"/>
            <consortium name="The Broad Institute Genome Sequencing Center for Infectious Disease"/>
            <person name="Wu L."/>
            <person name="Ma J."/>
        </authorList>
    </citation>
    <scope>NUCLEOTIDE SEQUENCE [LARGE SCALE GENOMIC DNA]</scope>
    <source>
        <strain evidence="3">NBRC 103632</strain>
    </source>
</reference>
<comment type="caution">
    <text evidence="2">The sequence shown here is derived from an EMBL/GenBank/DDBJ whole genome shotgun (WGS) entry which is preliminary data.</text>
</comment>
<feature type="transmembrane region" description="Helical" evidence="1">
    <location>
        <begin position="76"/>
        <end position="98"/>
    </location>
</feature>
<gene>
    <name evidence="2" type="ORF">ACFO3E_08430</name>
</gene>
<dbReference type="Pfam" id="PF04304">
    <property type="entry name" value="DUF454"/>
    <property type="match status" value="1"/>
</dbReference>
<proteinExistence type="predicted"/>
<dbReference type="PIRSF" id="PIRSF016789">
    <property type="entry name" value="DUF454"/>
    <property type="match status" value="1"/>
</dbReference>
<dbReference type="Proteomes" id="UP001595957">
    <property type="component" value="Unassembled WGS sequence"/>
</dbReference>
<feature type="transmembrane region" description="Helical" evidence="1">
    <location>
        <begin position="12"/>
        <end position="40"/>
    </location>
</feature>
<evidence type="ECO:0000313" key="2">
    <source>
        <dbReference type="EMBL" id="MFC4594218.1"/>
    </source>
</evidence>